<keyword evidence="2" id="KW-1185">Reference proteome</keyword>
<protein>
    <submittedName>
        <fullName evidence="1">Uncharacterized protein</fullName>
    </submittedName>
</protein>
<proteinExistence type="predicted"/>
<evidence type="ECO:0000313" key="2">
    <source>
        <dbReference type="Proteomes" id="UP000499080"/>
    </source>
</evidence>
<reference evidence="1 2" key="1">
    <citation type="journal article" date="2019" name="Sci. Rep.">
        <title>Orb-weaving spider Araneus ventricosus genome elucidates the spidroin gene catalogue.</title>
        <authorList>
            <person name="Kono N."/>
            <person name="Nakamura H."/>
            <person name="Ohtoshi R."/>
            <person name="Moran D.A.P."/>
            <person name="Shinohara A."/>
            <person name="Yoshida Y."/>
            <person name="Fujiwara M."/>
            <person name="Mori M."/>
            <person name="Tomita M."/>
            <person name="Arakawa K."/>
        </authorList>
    </citation>
    <scope>NUCLEOTIDE SEQUENCE [LARGE SCALE GENOMIC DNA]</scope>
</reference>
<sequence length="103" mass="11354">MYGSNLMAPLHIRYQVSNSTLGAHSINKSSERRKIPAAGLLLSSYFTPTDNREGVGETDDSEADISFGVHQQPERPTAWLQIGQVCGYSNQRATKQNSNSKKI</sequence>
<evidence type="ECO:0000313" key="1">
    <source>
        <dbReference type="EMBL" id="GBM21839.1"/>
    </source>
</evidence>
<organism evidence="1 2">
    <name type="scientific">Araneus ventricosus</name>
    <name type="common">Orbweaver spider</name>
    <name type="synonym">Epeira ventricosa</name>
    <dbReference type="NCBI Taxonomy" id="182803"/>
    <lineage>
        <taxon>Eukaryota</taxon>
        <taxon>Metazoa</taxon>
        <taxon>Ecdysozoa</taxon>
        <taxon>Arthropoda</taxon>
        <taxon>Chelicerata</taxon>
        <taxon>Arachnida</taxon>
        <taxon>Araneae</taxon>
        <taxon>Araneomorphae</taxon>
        <taxon>Entelegynae</taxon>
        <taxon>Araneoidea</taxon>
        <taxon>Araneidae</taxon>
        <taxon>Araneus</taxon>
    </lineage>
</organism>
<dbReference type="Proteomes" id="UP000499080">
    <property type="component" value="Unassembled WGS sequence"/>
</dbReference>
<dbReference type="AlphaFoldDB" id="A0A4Y2E0I6"/>
<gene>
    <name evidence="1" type="ORF">AVEN_32833_1</name>
</gene>
<accession>A0A4Y2E0I6</accession>
<dbReference type="OrthoDB" id="4842715at2759"/>
<comment type="caution">
    <text evidence="1">The sequence shown here is derived from an EMBL/GenBank/DDBJ whole genome shotgun (WGS) entry which is preliminary data.</text>
</comment>
<name>A0A4Y2E0I6_ARAVE</name>
<dbReference type="EMBL" id="BGPR01000468">
    <property type="protein sequence ID" value="GBM21839.1"/>
    <property type="molecule type" value="Genomic_DNA"/>
</dbReference>